<accession>A0ABU0ZIH6</accession>
<keyword evidence="4" id="KW-1185">Reference proteome</keyword>
<name>A0ABU0ZIH6_9ACTN</name>
<dbReference type="InterPro" id="IPR002711">
    <property type="entry name" value="HNH"/>
</dbReference>
<dbReference type="InterPro" id="IPR058807">
    <property type="entry name" value="ScoMcrA_N"/>
</dbReference>
<keyword evidence="3" id="KW-0255">Endonuclease</keyword>
<feature type="region of interest" description="Disordered" evidence="1">
    <location>
        <begin position="146"/>
        <end position="174"/>
    </location>
</feature>
<feature type="domain" description="HNH nuclease" evidence="2">
    <location>
        <begin position="249"/>
        <end position="311"/>
    </location>
</feature>
<evidence type="ECO:0000259" key="2">
    <source>
        <dbReference type="SMART" id="SM00507"/>
    </source>
</evidence>
<dbReference type="Proteomes" id="UP001230908">
    <property type="component" value="Unassembled WGS sequence"/>
</dbReference>
<evidence type="ECO:0000313" key="4">
    <source>
        <dbReference type="Proteomes" id="UP001230908"/>
    </source>
</evidence>
<sequence>MALTDITRQAVLDAMEEFDRLGRDAFLERYKFGRALTYFVEHDGKLYDSKALAGYAHGQIPGQRRWTTDDFTGGENSVARHLRDRLGFSMHVRNNPDWNHDELILACDLVYANNWHELRAEYPEVIELSALLQRYWAHPVDQRTETFRNPNSVGRKTTDIATHHPDYGGAPTRGGKLDREVLAEFLADPDEMHRQALALRAAILAGPTDETGATDPADLDLDDASAQEGGLLERLHLRRERDRGIRNKAVKAYKRKHGHVACEACGFDFAATYGPHGEDYIECHHKVPLSESGATTTKVADFALLCSNCHRMIHRVRPWLTMDQLIQIITTRRRSQTPTP</sequence>
<dbReference type="Gene3D" id="1.10.30.50">
    <property type="match status" value="1"/>
</dbReference>
<dbReference type="CDD" id="cd00085">
    <property type="entry name" value="HNHc"/>
    <property type="match status" value="1"/>
</dbReference>
<comment type="caution">
    <text evidence="3">The sequence shown here is derived from an EMBL/GenBank/DDBJ whole genome shotgun (WGS) entry which is preliminary data.</text>
</comment>
<dbReference type="RefSeq" id="WP_308714132.1">
    <property type="nucleotide sequence ID" value="NZ_JAVHUY010000018.1"/>
</dbReference>
<dbReference type="GO" id="GO:0004519">
    <property type="term" value="F:endonuclease activity"/>
    <property type="evidence" value="ECO:0007669"/>
    <property type="project" value="UniProtKB-KW"/>
</dbReference>
<dbReference type="InterPro" id="IPR003615">
    <property type="entry name" value="HNH_nuc"/>
</dbReference>
<dbReference type="Pfam" id="PF01844">
    <property type="entry name" value="HNH"/>
    <property type="match status" value="1"/>
</dbReference>
<gene>
    <name evidence="3" type="ORF">RB614_20270</name>
</gene>
<keyword evidence="3" id="KW-0378">Hydrolase</keyword>
<organism evidence="3 4">
    <name type="scientific">Phytohabitans maris</name>
    <dbReference type="NCBI Taxonomy" id="3071409"/>
    <lineage>
        <taxon>Bacteria</taxon>
        <taxon>Bacillati</taxon>
        <taxon>Actinomycetota</taxon>
        <taxon>Actinomycetes</taxon>
        <taxon>Micromonosporales</taxon>
        <taxon>Micromonosporaceae</taxon>
    </lineage>
</organism>
<evidence type="ECO:0000256" key="1">
    <source>
        <dbReference type="SAM" id="MobiDB-lite"/>
    </source>
</evidence>
<reference evidence="3 4" key="1">
    <citation type="submission" date="2023-08" db="EMBL/GenBank/DDBJ databases">
        <title>Phytohabitans sansha sp. nov., isolated from marine sediment.</title>
        <authorList>
            <person name="Zhao Y."/>
            <person name="Yi K."/>
        </authorList>
    </citation>
    <scope>NUCLEOTIDE SEQUENCE [LARGE SCALE GENOMIC DNA]</scope>
    <source>
        <strain evidence="3 4">ZYX-F-186</strain>
    </source>
</reference>
<dbReference type="EMBL" id="JAVHUY010000018">
    <property type="protein sequence ID" value="MDQ7906854.1"/>
    <property type="molecule type" value="Genomic_DNA"/>
</dbReference>
<evidence type="ECO:0000313" key="3">
    <source>
        <dbReference type="EMBL" id="MDQ7906854.1"/>
    </source>
</evidence>
<proteinExistence type="predicted"/>
<dbReference type="SMART" id="SM00507">
    <property type="entry name" value="HNHc"/>
    <property type="match status" value="1"/>
</dbReference>
<keyword evidence="3" id="KW-0540">Nuclease</keyword>
<dbReference type="Pfam" id="PF26345">
    <property type="entry name" value="ScoMcrA_N"/>
    <property type="match status" value="1"/>
</dbReference>
<feature type="compositionally biased region" description="Basic and acidic residues" evidence="1">
    <location>
        <begin position="156"/>
        <end position="166"/>
    </location>
</feature>
<protein>
    <submittedName>
        <fullName evidence="3">HNH endonuclease</fullName>
    </submittedName>
</protein>